<evidence type="ECO:0000256" key="1">
    <source>
        <dbReference type="ARBA" id="ARBA00004123"/>
    </source>
</evidence>
<dbReference type="Pfam" id="PF04658">
    <property type="entry name" value="TAFII55_N"/>
    <property type="match status" value="1"/>
</dbReference>
<comment type="subcellular location">
    <subcellularLocation>
        <location evidence="1">Nucleus</location>
    </subcellularLocation>
</comment>
<dbReference type="STRING" id="913774.A0A0C3H5P4"/>
<dbReference type="GO" id="GO:0051123">
    <property type="term" value="P:RNA polymerase II preinitiation complex assembly"/>
    <property type="evidence" value="ECO:0007669"/>
    <property type="project" value="TreeGrafter"/>
</dbReference>
<evidence type="ECO:0000259" key="8">
    <source>
        <dbReference type="SMART" id="SM01370"/>
    </source>
</evidence>
<keyword evidence="10" id="KW-1185">Reference proteome</keyword>
<dbReference type="OrthoDB" id="153872at2759"/>
<dbReference type="InterPro" id="IPR037817">
    <property type="entry name" value="TAF7"/>
</dbReference>
<keyword evidence="5" id="KW-0539">Nucleus</keyword>
<feature type="region of interest" description="Disordered" evidence="7">
    <location>
        <begin position="1"/>
        <end position="78"/>
    </location>
</feature>
<keyword evidence="4" id="KW-0804">Transcription</keyword>
<reference evidence="10" key="2">
    <citation type="submission" date="2015-01" db="EMBL/GenBank/DDBJ databases">
        <title>Evolutionary Origins and Diversification of the Mycorrhizal Mutualists.</title>
        <authorList>
            <consortium name="DOE Joint Genome Institute"/>
            <consortium name="Mycorrhizal Genomics Consortium"/>
            <person name="Kohler A."/>
            <person name="Kuo A."/>
            <person name="Nagy L.G."/>
            <person name="Floudas D."/>
            <person name="Copeland A."/>
            <person name="Barry K.W."/>
            <person name="Cichocki N."/>
            <person name="Veneault-Fourrey C."/>
            <person name="LaButti K."/>
            <person name="Lindquist E.A."/>
            <person name="Lipzen A."/>
            <person name="Lundell T."/>
            <person name="Morin E."/>
            <person name="Murat C."/>
            <person name="Riley R."/>
            <person name="Ohm R."/>
            <person name="Sun H."/>
            <person name="Tunlid A."/>
            <person name="Henrissat B."/>
            <person name="Grigoriev I.V."/>
            <person name="Hibbett D.S."/>
            <person name="Martin F."/>
        </authorList>
    </citation>
    <scope>NUCLEOTIDE SEQUENCE [LARGE SCALE GENOMIC DNA]</scope>
    <source>
        <strain evidence="10">Zn</strain>
    </source>
</reference>
<dbReference type="PANTHER" id="PTHR12228:SF0">
    <property type="entry name" value="TATA-BOX BINDING PROTEIN ASSOCIATED FACTOR 7"/>
    <property type="match status" value="1"/>
</dbReference>
<organism evidence="9 10">
    <name type="scientific">Oidiodendron maius (strain Zn)</name>
    <dbReference type="NCBI Taxonomy" id="913774"/>
    <lineage>
        <taxon>Eukaryota</taxon>
        <taxon>Fungi</taxon>
        <taxon>Dikarya</taxon>
        <taxon>Ascomycota</taxon>
        <taxon>Pezizomycotina</taxon>
        <taxon>Leotiomycetes</taxon>
        <taxon>Leotiomycetes incertae sedis</taxon>
        <taxon>Myxotrichaceae</taxon>
        <taxon>Oidiodendron</taxon>
    </lineage>
</organism>
<dbReference type="CDD" id="cd08047">
    <property type="entry name" value="TAF7"/>
    <property type="match status" value="1"/>
</dbReference>
<keyword evidence="6" id="KW-0175">Coiled coil</keyword>
<dbReference type="Proteomes" id="UP000054321">
    <property type="component" value="Unassembled WGS sequence"/>
</dbReference>
<feature type="domain" description="TAFII55 protein conserved region" evidence="8">
    <location>
        <begin position="134"/>
        <end position="296"/>
    </location>
</feature>
<evidence type="ECO:0000256" key="2">
    <source>
        <dbReference type="ARBA" id="ARBA00009368"/>
    </source>
</evidence>
<feature type="compositionally biased region" description="Acidic residues" evidence="7">
    <location>
        <begin position="390"/>
        <end position="414"/>
    </location>
</feature>
<dbReference type="HOGENOM" id="CLU_016434_1_1_1"/>
<gene>
    <name evidence="9" type="ORF">OIDMADRAFT_129639</name>
</gene>
<feature type="region of interest" description="Disordered" evidence="7">
    <location>
        <begin position="370"/>
        <end position="416"/>
    </location>
</feature>
<comment type="similarity">
    <text evidence="2">Belongs to the TAF7 family.</text>
</comment>
<evidence type="ECO:0000256" key="7">
    <source>
        <dbReference type="SAM" id="MobiDB-lite"/>
    </source>
</evidence>
<dbReference type="PANTHER" id="PTHR12228">
    <property type="entry name" value="TRANSCRIPTION INITIATION FACTOR TFIID 55 KD SUBUNIT-RELATED"/>
    <property type="match status" value="1"/>
</dbReference>
<proteinExistence type="inferred from homology"/>
<dbReference type="InterPro" id="IPR006751">
    <property type="entry name" value="TAFII55_prot_cons_reg"/>
</dbReference>
<dbReference type="SMART" id="SM01370">
    <property type="entry name" value="TAFII55_N"/>
    <property type="match status" value="1"/>
</dbReference>
<evidence type="ECO:0000256" key="5">
    <source>
        <dbReference type="ARBA" id="ARBA00023242"/>
    </source>
</evidence>
<dbReference type="GO" id="GO:0016251">
    <property type="term" value="F:RNA polymerase II general transcription initiation factor activity"/>
    <property type="evidence" value="ECO:0007669"/>
    <property type="project" value="TreeGrafter"/>
</dbReference>
<feature type="region of interest" description="Disordered" evidence="7">
    <location>
        <begin position="307"/>
        <end position="328"/>
    </location>
</feature>
<evidence type="ECO:0000313" key="9">
    <source>
        <dbReference type="EMBL" id="KIM97766.1"/>
    </source>
</evidence>
<sequence length="480" mass="52176">MAATPGGSIPAATPGGTRPKIKFKTSASAASTPAPAQPVSTPKTTKAGRATKPSAKILESRKAIGEESEDDGGSTINVVQPASKRITLSLPSLGQKTPTTPVILKAKVKGKPPKRPLGDGYDSEASDREIDPAIEEQFVLRMMPGDDCEYLHKMITEKKIGIPKHAGGADFHIKFFEGDGRRAAVTVCGHVYAATLVDLPTIVEGMKSWDKRGWWKSADICQMLWVFAPIKKEEEAKTIELPKMVDPQTFQYPHGLTPPMHNARKRRFRKRISRTAIEAVEDAVEKLLEADAKAVSTRYEMVDLDADSKEPGAFSDGSEGSYDYDEDAEGELEDNTYFNTVHHPVVTGDDMAADLEADLEKAFDEVSVAATPSAATPSMNIGTPSAVGGEAEEDSGDESLEEDEDDEEGIEVDENERARLAQLQGTKEDIADLERQIVNVQAQHAQQVNPILKKRLEDNIRKLKAELQLKKSSLGGAEED</sequence>
<name>A0A0C3H5P4_OIDMZ</name>
<accession>A0A0C3H5P4</accession>
<dbReference type="FunCoup" id="A0A0C3H5P4">
    <property type="interactions" value="213"/>
</dbReference>
<dbReference type="AlphaFoldDB" id="A0A0C3H5P4"/>
<keyword evidence="3" id="KW-0805">Transcription regulation</keyword>
<evidence type="ECO:0000313" key="10">
    <source>
        <dbReference type="Proteomes" id="UP000054321"/>
    </source>
</evidence>
<reference evidence="9 10" key="1">
    <citation type="submission" date="2014-04" db="EMBL/GenBank/DDBJ databases">
        <authorList>
            <consortium name="DOE Joint Genome Institute"/>
            <person name="Kuo A."/>
            <person name="Martino E."/>
            <person name="Perotto S."/>
            <person name="Kohler A."/>
            <person name="Nagy L.G."/>
            <person name="Floudas D."/>
            <person name="Copeland A."/>
            <person name="Barry K.W."/>
            <person name="Cichocki N."/>
            <person name="Veneault-Fourrey C."/>
            <person name="LaButti K."/>
            <person name="Lindquist E.A."/>
            <person name="Lipzen A."/>
            <person name="Lundell T."/>
            <person name="Morin E."/>
            <person name="Murat C."/>
            <person name="Sun H."/>
            <person name="Tunlid A."/>
            <person name="Henrissat B."/>
            <person name="Grigoriev I.V."/>
            <person name="Hibbett D.S."/>
            <person name="Martin F."/>
            <person name="Nordberg H.P."/>
            <person name="Cantor M.N."/>
            <person name="Hua S.X."/>
        </authorList>
    </citation>
    <scope>NUCLEOTIDE SEQUENCE [LARGE SCALE GENOMIC DNA]</scope>
    <source>
        <strain evidence="9 10">Zn</strain>
    </source>
</reference>
<dbReference type="GO" id="GO:0005669">
    <property type="term" value="C:transcription factor TFIID complex"/>
    <property type="evidence" value="ECO:0007669"/>
    <property type="project" value="InterPro"/>
</dbReference>
<dbReference type="InParanoid" id="A0A0C3H5P4"/>
<dbReference type="EMBL" id="KN832881">
    <property type="protein sequence ID" value="KIM97766.1"/>
    <property type="molecule type" value="Genomic_DNA"/>
</dbReference>
<evidence type="ECO:0000256" key="4">
    <source>
        <dbReference type="ARBA" id="ARBA00023163"/>
    </source>
</evidence>
<evidence type="ECO:0000256" key="3">
    <source>
        <dbReference type="ARBA" id="ARBA00023015"/>
    </source>
</evidence>
<protein>
    <recommendedName>
        <fullName evidence="8">TAFII55 protein conserved region domain-containing protein</fullName>
    </recommendedName>
</protein>
<feature type="compositionally biased region" description="Low complexity" evidence="7">
    <location>
        <begin position="25"/>
        <end position="42"/>
    </location>
</feature>
<feature type="coiled-coil region" evidence="6">
    <location>
        <begin position="423"/>
        <end position="480"/>
    </location>
</feature>
<evidence type="ECO:0000256" key="6">
    <source>
        <dbReference type="SAM" id="Coils"/>
    </source>
</evidence>